<dbReference type="SMART" id="SM00899">
    <property type="entry name" value="FeoA"/>
    <property type="match status" value="1"/>
</dbReference>
<dbReference type="SUPFAM" id="SSF50037">
    <property type="entry name" value="C-terminal domain of transcriptional repressors"/>
    <property type="match status" value="1"/>
</dbReference>
<dbReference type="PANTHER" id="PTHR42954:SF2">
    <property type="entry name" value="FE(2+) TRANSPORT PROTEIN A"/>
    <property type="match status" value="1"/>
</dbReference>
<keyword evidence="1" id="KW-0408">Iron</keyword>
<organism evidence="3 4">
    <name type="scientific">Vicingus serpentipes</name>
    <dbReference type="NCBI Taxonomy" id="1926625"/>
    <lineage>
        <taxon>Bacteria</taxon>
        <taxon>Pseudomonadati</taxon>
        <taxon>Bacteroidota</taxon>
        <taxon>Flavobacteriia</taxon>
        <taxon>Flavobacteriales</taxon>
        <taxon>Vicingaceae</taxon>
        <taxon>Vicingus</taxon>
    </lineage>
</organism>
<dbReference type="OrthoDB" id="9811076at2"/>
<dbReference type="PANTHER" id="PTHR42954">
    <property type="entry name" value="FE(2+) TRANSPORT PROTEIN A"/>
    <property type="match status" value="1"/>
</dbReference>
<protein>
    <submittedName>
        <fullName evidence="3">Ferrous iron transport protein A</fullName>
    </submittedName>
</protein>
<dbReference type="RefSeq" id="WP_147101902.1">
    <property type="nucleotide sequence ID" value="NZ_VOOS01000006.1"/>
</dbReference>
<evidence type="ECO:0000313" key="4">
    <source>
        <dbReference type="Proteomes" id="UP000321721"/>
    </source>
</evidence>
<gene>
    <name evidence="3" type="ORF">FRY74_11915</name>
</gene>
<feature type="domain" description="Ferrous iron transporter FeoA-like" evidence="2">
    <location>
        <begin position="1"/>
        <end position="72"/>
    </location>
</feature>
<dbReference type="Pfam" id="PF04023">
    <property type="entry name" value="FeoA"/>
    <property type="match status" value="1"/>
</dbReference>
<dbReference type="InterPro" id="IPR008988">
    <property type="entry name" value="Transcriptional_repressor_C"/>
</dbReference>
<dbReference type="EMBL" id="VOOS01000006">
    <property type="protein sequence ID" value="TXB63952.1"/>
    <property type="molecule type" value="Genomic_DNA"/>
</dbReference>
<dbReference type="InterPro" id="IPR052713">
    <property type="entry name" value="FeoA"/>
</dbReference>
<accession>A0A5C6RRD8</accession>
<evidence type="ECO:0000259" key="2">
    <source>
        <dbReference type="SMART" id="SM00899"/>
    </source>
</evidence>
<evidence type="ECO:0000313" key="3">
    <source>
        <dbReference type="EMBL" id="TXB63952.1"/>
    </source>
</evidence>
<dbReference type="Gene3D" id="2.30.30.90">
    <property type="match status" value="1"/>
</dbReference>
<dbReference type="GO" id="GO:0046914">
    <property type="term" value="F:transition metal ion binding"/>
    <property type="evidence" value="ECO:0007669"/>
    <property type="project" value="InterPro"/>
</dbReference>
<sequence length="74" mass="8294">MTLDQLKENEEGTILRIGDEELALQMLAMGFILGEKIKVERIAPLRDPILIASGINYISIRKADAKQIEISKIN</sequence>
<name>A0A5C6RRD8_9FLAO</name>
<dbReference type="AlphaFoldDB" id="A0A5C6RRD8"/>
<dbReference type="InterPro" id="IPR007167">
    <property type="entry name" value="Fe-transptr_FeoA-like"/>
</dbReference>
<evidence type="ECO:0000256" key="1">
    <source>
        <dbReference type="ARBA" id="ARBA00023004"/>
    </source>
</evidence>
<proteinExistence type="predicted"/>
<keyword evidence="4" id="KW-1185">Reference proteome</keyword>
<dbReference type="InterPro" id="IPR038157">
    <property type="entry name" value="FeoA_core_dom"/>
</dbReference>
<comment type="caution">
    <text evidence="3">The sequence shown here is derived from an EMBL/GenBank/DDBJ whole genome shotgun (WGS) entry which is preliminary data.</text>
</comment>
<dbReference type="Proteomes" id="UP000321721">
    <property type="component" value="Unassembled WGS sequence"/>
</dbReference>
<reference evidence="3 4" key="1">
    <citation type="submission" date="2019-08" db="EMBL/GenBank/DDBJ databases">
        <title>Genome of Vicingus serpentipes NCIMB 15042.</title>
        <authorList>
            <person name="Bowman J.P."/>
        </authorList>
    </citation>
    <scope>NUCLEOTIDE SEQUENCE [LARGE SCALE GENOMIC DNA]</scope>
    <source>
        <strain evidence="3 4">NCIMB 15042</strain>
    </source>
</reference>